<comment type="caution">
    <text evidence="11">The sequence shown here is derived from an EMBL/GenBank/DDBJ whole genome shotgun (WGS) entry which is preliminary data.</text>
</comment>
<evidence type="ECO:0000256" key="2">
    <source>
        <dbReference type="ARBA" id="ARBA00005340"/>
    </source>
</evidence>
<feature type="domain" description="Xylose isomerase-like TIM barrel" evidence="10">
    <location>
        <begin position="182"/>
        <end position="456"/>
    </location>
</feature>
<keyword evidence="7" id="KW-0862">Zinc</keyword>
<feature type="region of interest" description="Disordered" evidence="9">
    <location>
        <begin position="491"/>
        <end position="527"/>
    </location>
</feature>
<dbReference type="InterPro" id="IPR001719">
    <property type="entry name" value="AP_endonuc_2"/>
</dbReference>
<dbReference type="GO" id="GO:0006284">
    <property type="term" value="P:base-excision repair"/>
    <property type="evidence" value="ECO:0007669"/>
    <property type="project" value="TreeGrafter"/>
</dbReference>
<evidence type="ECO:0000256" key="1">
    <source>
        <dbReference type="ARBA" id="ARBA00001947"/>
    </source>
</evidence>
<sequence length="527" mass="57988">MAESPASTLSSPPSEIDTPATSTAPEPSKGKKRQAGPIVPPASRSKRARKTAVYIEAAEEEEEIAEKETVTKGTPRSKKAKAVTTSIKEEEEIEINASQSEGAESPKKVIKSRSKAKKVVKKEEVEEEGTAKKKVARKKKTKQEKEAEAMPLLARTLGSKIVVGAHISSAGGVQNAIPNSVHIGGNAFALFLKSQRKWTNPSLQDEQATQFLSNCKEHKYDYGHNHTPPIVPHGSYLVNLAHPDADRTKQAYDSFIDDLDRCRRLGIVLYNFHPGNCAASSNRTAGLAHLAKQLNKAHKDPTSGTVMTLLETMATSGNTLGSTFEDIAEVISLVEKKDRVGVCLDTCHVFAAGYDLRTPKAYKSTIKKFDDVIGLKYLRAFHMNDSKAPLSSGRDLHANIGTGFLGLRSFHNLVNDERMWGLPMVLETPIDVKDKETGKEVPDKSIWAKEIKLLESLVGMDTESEEFLTLEKELQEKGVSERERVQAQVDKLEEKKKRKEEKAKVATMKNTKKAKKEESASEESGSD</sequence>
<comment type="similarity">
    <text evidence="2">Belongs to the AP endonuclease 2 family.</text>
</comment>
<keyword evidence="4" id="KW-0479">Metal-binding</keyword>
<evidence type="ECO:0000256" key="9">
    <source>
        <dbReference type="SAM" id="MobiDB-lite"/>
    </source>
</evidence>
<dbReference type="InterPro" id="IPR018246">
    <property type="entry name" value="AP_endonuc_F2_Zn_BS"/>
</dbReference>
<feature type="compositionally biased region" description="Basic residues" evidence="9">
    <location>
        <begin position="132"/>
        <end position="142"/>
    </location>
</feature>
<dbReference type="PANTHER" id="PTHR21445:SF0">
    <property type="entry name" value="APURINIC-APYRIMIDINIC ENDONUCLEASE"/>
    <property type="match status" value="1"/>
</dbReference>
<keyword evidence="12" id="KW-1185">Reference proteome</keyword>
<dbReference type="EMBL" id="SNSC02000008">
    <property type="protein sequence ID" value="TID22284.1"/>
    <property type="molecule type" value="Genomic_DNA"/>
</dbReference>
<dbReference type="GO" id="GO:0003677">
    <property type="term" value="F:DNA binding"/>
    <property type="evidence" value="ECO:0007669"/>
    <property type="project" value="InterPro"/>
</dbReference>
<feature type="region of interest" description="Disordered" evidence="9">
    <location>
        <begin position="1"/>
        <end position="147"/>
    </location>
</feature>
<proteinExistence type="inferred from homology"/>
<accession>A0A4Z1PK26</accession>
<keyword evidence="8" id="KW-0234">DNA repair</keyword>
<evidence type="ECO:0000256" key="6">
    <source>
        <dbReference type="ARBA" id="ARBA00022801"/>
    </source>
</evidence>
<evidence type="ECO:0000256" key="4">
    <source>
        <dbReference type="ARBA" id="ARBA00022723"/>
    </source>
</evidence>
<dbReference type="InterPro" id="IPR036237">
    <property type="entry name" value="Xyl_isomerase-like_sf"/>
</dbReference>
<feature type="compositionally biased region" description="Basic and acidic residues" evidence="9">
    <location>
        <begin position="491"/>
        <end position="504"/>
    </location>
</feature>
<evidence type="ECO:0000256" key="7">
    <source>
        <dbReference type="ARBA" id="ARBA00022833"/>
    </source>
</evidence>
<dbReference type="GO" id="GO:0008270">
    <property type="term" value="F:zinc ion binding"/>
    <property type="evidence" value="ECO:0007669"/>
    <property type="project" value="InterPro"/>
</dbReference>
<evidence type="ECO:0000256" key="3">
    <source>
        <dbReference type="ARBA" id="ARBA00021759"/>
    </source>
</evidence>
<dbReference type="GO" id="GO:0003906">
    <property type="term" value="F:DNA-(apurinic or apyrimidinic site) endonuclease activity"/>
    <property type="evidence" value="ECO:0007669"/>
    <property type="project" value="TreeGrafter"/>
</dbReference>
<evidence type="ECO:0000256" key="8">
    <source>
        <dbReference type="ARBA" id="ARBA00023204"/>
    </source>
</evidence>
<name>A0A4Z1PK26_9PEZI</name>
<dbReference type="GO" id="GO:0008081">
    <property type="term" value="F:phosphoric diester hydrolase activity"/>
    <property type="evidence" value="ECO:0007669"/>
    <property type="project" value="TreeGrafter"/>
</dbReference>
<dbReference type="CDD" id="cd00019">
    <property type="entry name" value="AP2Ec"/>
    <property type="match status" value="1"/>
</dbReference>
<dbReference type="SUPFAM" id="SSF51658">
    <property type="entry name" value="Xylose isomerase-like"/>
    <property type="match status" value="1"/>
</dbReference>
<gene>
    <name evidence="11" type="ORF">E6O75_ATG11078</name>
</gene>
<dbReference type="FunFam" id="3.20.20.150:FF:000001">
    <property type="entry name" value="Probable endonuclease 4"/>
    <property type="match status" value="1"/>
</dbReference>
<dbReference type="SMART" id="SM00518">
    <property type="entry name" value="AP2Ec"/>
    <property type="match status" value="1"/>
</dbReference>
<dbReference type="Pfam" id="PF01261">
    <property type="entry name" value="AP_endonuc_2"/>
    <property type="match status" value="1"/>
</dbReference>
<dbReference type="Gene3D" id="3.20.20.150">
    <property type="entry name" value="Divalent-metal-dependent TIM barrel enzymes"/>
    <property type="match status" value="1"/>
</dbReference>
<dbReference type="STRING" id="86259.A0A4Z1PK26"/>
<keyword evidence="11" id="KW-0255">Endonuclease</keyword>
<evidence type="ECO:0000313" key="12">
    <source>
        <dbReference type="Proteomes" id="UP000298493"/>
    </source>
</evidence>
<protein>
    <recommendedName>
        <fullName evidence="3">Apurinic-apyrimidinic endonuclease 1</fullName>
    </recommendedName>
</protein>
<keyword evidence="11" id="KW-0540">Nuclease</keyword>
<dbReference type="NCBIfam" id="TIGR00587">
    <property type="entry name" value="nfo"/>
    <property type="match status" value="1"/>
</dbReference>
<dbReference type="PANTHER" id="PTHR21445">
    <property type="entry name" value="ENDONUCLEASE IV ENDODEOXYRIBONUCLEASE IV"/>
    <property type="match status" value="1"/>
</dbReference>
<evidence type="ECO:0000256" key="5">
    <source>
        <dbReference type="ARBA" id="ARBA00022763"/>
    </source>
</evidence>
<evidence type="ECO:0000259" key="10">
    <source>
        <dbReference type="Pfam" id="PF01261"/>
    </source>
</evidence>
<reference evidence="11 12" key="1">
    <citation type="submission" date="2019-04" db="EMBL/GenBank/DDBJ databases">
        <title>High contiguity whole genome sequence and gene annotation resource for two Venturia nashicola isolates.</title>
        <authorList>
            <person name="Prokchorchik M."/>
            <person name="Won K."/>
            <person name="Lee Y."/>
            <person name="Choi E.D."/>
            <person name="Segonzac C."/>
            <person name="Sohn K.H."/>
        </authorList>
    </citation>
    <scope>NUCLEOTIDE SEQUENCE [LARGE SCALE GENOMIC DNA]</scope>
    <source>
        <strain evidence="11 12">PRI2</strain>
    </source>
</reference>
<evidence type="ECO:0000313" key="11">
    <source>
        <dbReference type="EMBL" id="TID22284.1"/>
    </source>
</evidence>
<dbReference type="AlphaFoldDB" id="A0A4Z1PK26"/>
<organism evidence="11 12">
    <name type="scientific">Venturia nashicola</name>
    <dbReference type="NCBI Taxonomy" id="86259"/>
    <lineage>
        <taxon>Eukaryota</taxon>
        <taxon>Fungi</taxon>
        <taxon>Dikarya</taxon>
        <taxon>Ascomycota</taxon>
        <taxon>Pezizomycotina</taxon>
        <taxon>Dothideomycetes</taxon>
        <taxon>Pleosporomycetidae</taxon>
        <taxon>Venturiales</taxon>
        <taxon>Venturiaceae</taxon>
        <taxon>Venturia</taxon>
    </lineage>
</organism>
<feature type="compositionally biased region" description="Basic residues" evidence="9">
    <location>
        <begin position="108"/>
        <end position="120"/>
    </location>
</feature>
<dbReference type="GO" id="GO:0005634">
    <property type="term" value="C:nucleus"/>
    <property type="evidence" value="ECO:0007669"/>
    <property type="project" value="TreeGrafter"/>
</dbReference>
<dbReference type="PROSITE" id="PS51432">
    <property type="entry name" value="AP_NUCLEASE_F2_4"/>
    <property type="match status" value="1"/>
</dbReference>
<dbReference type="PROSITE" id="PS00730">
    <property type="entry name" value="AP_NUCLEASE_F2_2"/>
    <property type="match status" value="1"/>
</dbReference>
<dbReference type="GO" id="GO:0005739">
    <property type="term" value="C:mitochondrion"/>
    <property type="evidence" value="ECO:0007669"/>
    <property type="project" value="TreeGrafter"/>
</dbReference>
<keyword evidence="5" id="KW-0227">DNA damage</keyword>
<dbReference type="Proteomes" id="UP000298493">
    <property type="component" value="Unassembled WGS sequence"/>
</dbReference>
<feature type="compositionally biased region" description="Polar residues" evidence="9">
    <location>
        <begin position="1"/>
        <end position="25"/>
    </location>
</feature>
<dbReference type="HAMAP" id="MF_00152">
    <property type="entry name" value="Nfo"/>
    <property type="match status" value="1"/>
</dbReference>
<dbReference type="InterPro" id="IPR013022">
    <property type="entry name" value="Xyl_isomerase-like_TIM-brl"/>
</dbReference>
<keyword evidence="6" id="KW-0378">Hydrolase</keyword>
<comment type="cofactor">
    <cofactor evidence="1">
        <name>Zn(2+)</name>
        <dbReference type="ChEBI" id="CHEBI:29105"/>
    </cofactor>
</comment>